<dbReference type="InterPro" id="IPR058240">
    <property type="entry name" value="rSAM_sf"/>
</dbReference>
<evidence type="ECO:0000259" key="7">
    <source>
        <dbReference type="PROSITE" id="PS51918"/>
    </source>
</evidence>
<keyword evidence="4" id="KW-0479">Metal-binding</keyword>
<evidence type="ECO:0000256" key="6">
    <source>
        <dbReference type="ARBA" id="ARBA00023014"/>
    </source>
</evidence>
<evidence type="ECO:0000313" key="9">
    <source>
        <dbReference type="Proteomes" id="UP000179136"/>
    </source>
</evidence>
<dbReference type="SUPFAM" id="SSF102114">
    <property type="entry name" value="Radical SAM enzymes"/>
    <property type="match status" value="1"/>
</dbReference>
<dbReference type="STRING" id="1798561.A3B87_02845"/>
<dbReference type="GO" id="GO:0051539">
    <property type="term" value="F:4 iron, 4 sulfur cluster binding"/>
    <property type="evidence" value="ECO:0007669"/>
    <property type="project" value="UniProtKB-KW"/>
</dbReference>
<comment type="caution">
    <text evidence="8">The sequence shown here is derived from an EMBL/GenBank/DDBJ whole genome shotgun (WGS) entry which is preliminary data.</text>
</comment>
<dbReference type="InterPro" id="IPR017200">
    <property type="entry name" value="PqqE-like"/>
</dbReference>
<dbReference type="GO" id="GO:0006783">
    <property type="term" value="P:heme biosynthetic process"/>
    <property type="evidence" value="ECO:0007669"/>
    <property type="project" value="TreeGrafter"/>
</dbReference>
<proteinExistence type="predicted"/>
<dbReference type="InterPro" id="IPR023885">
    <property type="entry name" value="4Fe4S-binding_SPASM_dom"/>
</dbReference>
<evidence type="ECO:0000256" key="5">
    <source>
        <dbReference type="ARBA" id="ARBA00023004"/>
    </source>
</evidence>
<dbReference type="Pfam" id="PF13186">
    <property type="entry name" value="SPASM"/>
    <property type="match status" value="1"/>
</dbReference>
<evidence type="ECO:0000256" key="1">
    <source>
        <dbReference type="ARBA" id="ARBA00001966"/>
    </source>
</evidence>
<keyword evidence="6" id="KW-0411">Iron-sulfur</keyword>
<dbReference type="CDD" id="cd21109">
    <property type="entry name" value="SPASM"/>
    <property type="match status" value="1"/>
</dbReference>
<organism evidence="8 9">
    <name type="scientific">Candidatus Kuenenbacteria bacterium RIFCSPHIGHO2_02_FULL_39_13</name>
    <dbReference type="NCBI Taxonomy" id="1798561"/>
    <lineage>
        <taxon>Bacteria</taxon>
        <taxon>Candidatus Kueneniibacteriota</taxon>
    </lineage>
</organism>
<keyword evidence="2" id="KW-0004">4Fe-4S</keyword>
<dbReference type="PIRSF" id="PIRSF037420">
    <property type="entry name" value="PQQ_syn_pqqE"/>
    <property type="match status" value="1"/>
</dbReference>
<sequence length="326" mass="37092">MALNCSFCYQRLSHYKENSFLHNLSFKKWLEVIDEATSLGVKVVNISGGEPTLYKELVHLIAACKERSLRVHLKTNGFLVNNKLIKDLVAVGLDSCTISIYSQNPIIHDQTKGIKGSHNSAIVAIKHLKNAGIRTNIQTILDSHIMSSFDEYLKWAASLKVDYLFLSFLEGDSKVKRPSSEEISDFVLNMIPKCKDILTEIFKGKQHILKENFTNLEGLYNFKGISYQEMSHGIYNKGLKGCGRNSTMALILANGEIHPCNAVEYFHKPIVGHLTKESLTHAWQSAKWQEIRKSGIEWCHYCPMNRHTFIKFTEDNFQPSFYSAPD</sequence>
<dbReference type="Proteomes" id="UP000179136">
    <property type="component" value="Unassembled WGS sequence"/>
</dbReference>
<gene>
    <name evidence="8" type="ORF">A3B87_02845</name>
</gene>
<dbReference type="InterPro" id="IPR007197">
    <property type="entry name" value="rSAM"/>
</dbReference>
<dbReference type="InterPro" id="IPR050377">
    <property type="entry name" value="Radical_SAM_PqqE_MftC-like"/>
</dbReference>
<accession>A0A1F6FNT6</accession>
<dbReference type="CDD" id="cd01335">
    <property type="entry name" value="Radical_SAM"/>
    <property type="match status" value="1"/>
</dbReference>
<dbReference type="InterPro" id="IPR013785">
    <property type="entry name" value="Aldolase_TIM"/>
</dbReference>
<dbReference type="AlphaFoldDB" id="A0A1F6FNT6"/>
<dbReference type="PANTHER" id="PTHR11228:SF7">
    <property type="entry name" value="PQQA PEPTIDE CYCLASE"/>
    <property type="match status" value="1"/>
</dbReference>
<keyword evidence="5" id="KW-0408">Iron</keyword>
<dbReference type="GO" id="GO:0003824">
    <property type="term" value="F:catalytic activity"/>
    <property type="evidence" value="ECO:0007669"/>
    <property type="project" value="InterPro"/>
</dbReference>
<protein>
    <recommendedName>
        <fullName evidence="7">Radical SAM core domain-containing protein</fullName>
    </recommendedName>
</protein>
<dbReference type="EMBL" id="MFMW01000009">
    <property type="protein sequence ID" value="OGG87533.1"/>
    <property type="molecule type" value="Genomic_DNA"/>
</dbReference>
<comment type="cofactor">
    <cofactor evidence="1">
        <name>[4Fe-4S] cluster</name>
        <dbReference type="ChEBI" id="CHEBI:49883"/>
    </cofactor>
</comment>
<feature type="domain" description="Radical SAM core" evidence="7">
    <location>
        <begin position="1"/>
        <end position="209"/>
    </location>
</feature>
<evidence type="ECO:0000256" key="2">
    <source>
        <dbReference type="ARBA" id="ARBA00022485"/>
    </source>
</evidence>
<keyword evidence="3" id="KW-0949">S-adenosyl-L-methionine</keyword>
<dbReference type="PROSITE" id="PS51918">
    <property type="entry name" value="RADICAL_SAM"/>
    <property type="match status" value="1"/>
</dbReference>
<evidence type="ECO:0000313" key="8">
    <source>
        <dbReference type="EMBL" id="OGG87533.1"/>
    </source>
</evidence>
<name>A0A1F6FNT6_9BACT</name>
<dbReference type="GO" id="GO:0046872">
    <property type="term" value="F:metal ion binding"/>
    <property type="evidence" value="ECO:0007669"/>
    <property type="project" value="UniProtKB-KW"/>
</dbReference>
<dbReference type="Gene3D" id="3.20.20.70">
    <property type="entry name" value="Aldolase class I"/>
    <property type="match status" value="1"/>
</dbReference>
<evidence type="ECO:0000256" key="4">
    <source>
        <dbReference type="ARBA" id="ARBA00022723"/>
    </source>
</evidence>
<evidence type="ECO:0000256" key="3">
    <source>
        <dbReference type="ARBA" id="ARBA00022691"/>
    </source>
</evidence>
<dbReference type="PANTHER" id="PTHR11228">
    <property type="entry name" value="RADICAL SAM DOMAIN PROTEIN"/>
    <property type="match status" value="1"/>
</dbReference>
<reference evidence="8 9" key="1">
    <citation type="journal article" date="2016" name="Nat. Commun.">
        <title>Thousands of microbial genomes shed light on interconnected biogeochemical processes in an aquifer system.</title>
        <authorList>
            <person name="Anantharaman K."/>
            <person name="Brown C.T."/>
            <person name="Hug L.A."/>
            <person name="Sharon I."/>
            <person name="Castelle C.J."/>
            <person name="Probst A.J."/>
            <person name="Thomas B.C."/>
            <person name="Singh A."/>
            <person name="Wilkins M.J."/>
            <person name="Karaoz U."/>
            <person name="Brodie E.L."/>
            <person name="Williams K.H."/>
            <person name="Hubbard S.S."/>
            <person name="Banfield J.F."/>
        </authorList>
    </citation>
    <scope>NUCLEOTIDE SEQUENCE [LARGE SCALE GENOMIC DNA]</scope>
</reference>
<dbReference type="Pfam" id="PF04055">
    <property type="entry name" value="Radical_SAM"/>
    <property type="match status" value="1"/>
</dbReference>